<evidence type="ECO:0000259" key="4">
    <source>
        <dbReference type="Pfam" id="PF26335"/>
    </source>
</evidence>
<organism evidence="5 6">
    <name type="scientific">Aspergillus viridinutans</name>
    <dbReference type="NCBI Taxonomy" id="75553"/>
    <lineage>
        <taxon>Eukaryota</taxon>
        <taxon>Fungi</taxon>
        <taxon>Dikarya</taxon>
        <taxon>Ascomycota</taxon>
        <taxon>Pezizomycotina</taxon>
        <taxon>Eurotiomycetes</taxon>
        <taxon>Eurotiomycetidae</taxon>
        <taxon>Eurotiales</taxon>
        <taxon>Aspergillaceae</taxon>
        <taxon>Aspergillus</taxon>
        <taxon>Aspergillus subgen. Fumigati</taxon>
    </lineage>
</organism>
<evidence type="ECO:0000313" key="5">
    <source>
        <dbReference type="EMBL" id="GIK06627.1"/>
    </source>
</evidence>
<dbReference type="SUPFAM" id="SSF56601">
    <property type="entry name" value="beta-lactamase/transpeptidase-like"/>
    <property type="match status" value="1"/>
</dbReference>
<dbReference type="InterPro" id="IPR051478">
    <property type="entry name" value="Beta-lactamase-like_AB/R"/>
</dbReference>
<evidence type="ECO:0000259" key="3">
    <source>
        <dbReference type="Pfam" id="PF00144"/>
    </source>
</evidence>
<accession>A0A9P3F5N4</accession>
<feature type="domain" description="Beta-lactamase-like ARB-00930-like C-terminal" evidence="4">
    <location>
        <begin position="309"/>
        <end position="370"/>
    </location>
</feature>
<evidence type="ECO:0000256" key="2">
    <source>
        <dbReference type="SAM" id="SignalP"/>
    </source>
</evidence>
<dbReference type="Pfam" id="PF26335">
    <property type="entry name" value="ARB_00930_C"/>
    <property type="match status" value="1"/>
</dbReference>
<protein>
    <submittedName>
        <fullName evidence="5">Uncharacterized protein</fullName>
    </submittedName>
</protein>
<dbReference type="InterPro" id="IPR012338">
    <property type="entry name" value="Beta-lactam/transpept-like"/>
</dbReference>
<reference evidence="5 6" key="1">
    <citation type="submission" date="2021-02" db="EMBL/GenBank/DDBJ databases">
        <title>Pan-genome distribution and transcriptional activeness of fungal secondary metabolism genes in Aspergillus section Fumigati.</title>
        <authorList>
            <person name="Takahashi H."/>
            <person name="Umemura M."/>
            <person name="Ninomiya A."/>
            <person name="Kusuya Y."/>
            <person name="Urayama S."/>
            <person name="Shimizu M."/>
            <person name="Watanabe A."/>
            <person name="Kamei K."/>
            <person name="Yaguchi T."/>
            <person name="Hagiwara D."/>
        </authorList>
    </citation>
    <scope>NUCLEOTIDE SEQUENCE [LARGE SCALE GENOMIC DNA]</scope>
    <source>
        <strain evidence="5 6">IFM 47045</strain>
    </source>
</reference>
<dbReference type="RefSeq" id="XP_043129813.1">
    <property type="nucleotide sequence ID" value="XM_043273878.1"/>
</dbReference>
<dbReference type="AlphaFoldDB" id="A0A9P3F5N4"/>
<comment type="caution">
    <text evidence="5">The sequence shown here is derived from an EMBL/GenBank/DDBJ whole genome shotgun (WGS) entry which is preliminary data.</text>
</comment>
<feature type="signal peptide" evidence="2">
    <location>
        <begin position="1"/>
        <end position="19"/>
    </location>
</feature>
<dbReference type="EMBL" id="BOPL01000011">
    <property type="protein sequence ID" value="GIK06627.1"/>
    <property type="molecule type" value="Genomic_DNA"/>
</dbReference>
<dbReference type="Gene3D" id="3.40.710.10">
    <property type="entry name" value="DD-peptidase/beta-lactamase superfamily"/>
    <property type="match status" value="1"/>
</dbReference>
<proteinExistence type="inferred from homology"/>
<evidence type="ECO:0000313" key="6">
    <source>
        <dbReference type="Proteomes" id="UP000710440"/>
    </source>
</evidence>
<dbReference type="Pfam" id="PF00144">
    <property type="entry name" value="Beta-lactamase"/>
    <property type="match status" value="1"/>
</dbReference>
<name>A0A9P3F5N4_ASPVI</name>
<sequence length="376" mass="41914">MAKVNILLTLFNLIPSILAICLTQSPFYPPPSYNSQSSEVWEALGLWDKISLRSLASQLSGLPRDWVKDDVLTDPDSVDITIKCDPHHSHMPCTAQDLLDNLTRRPALFALNIKSTYLNLGFDLLGLVLVNVTGTTSEEYITSAILHPLGISQTSFAKPLDSESVPPKGDSWYFNVDLGVEKPTGGLYSSLYDMSVFLCYILAEYKDIADAKLNWLLSVSFMAGMGSFYGMLWEIFRTDRILLSDDKRRARTVMFFTKGGGLLGYRTLIVLVPEYDLGIMILTAGDETFLDVLLEMVAVPLIRAADELAARQVKETYVGSYTSPSTKEQTVNSTLTLSYTSTHGLEINEWISNSTDVLSIISKHFQSYKNTRFHAQ</sequence>
<comment type="similarity">
    <text evidence="1">Belongs to the beta-lactamase family.</text>
</comment>
<dbReference type="InterPro" id="IPR058664">
    <property type="entry name" value="ARB_00930-like_C"/>
</dbReference>
<evidence type="ECO:0000256" key="1">
    <source>
        <dbReference type="ARBA" id="ARBA00038473"/>
    </source>
</evidence>
<dbReference type="InterPro" id="IPR001466">
    <property type="entry name" value="Beta-lactam-related"/>
</dbReference>
<keyword evidence="6" id="KW-1185">Reference proteome</keyword>
<dbReference type="OrthoDB" id="10250282at2759"/>
<dbReference type="Proteomes" id="UP000710440">
    <property type="component" value="Unassembled WGS sequence"/>
</dbReference>
<feature type="domain" description="Beta-lactamase-related" evidence="3">
    <location>
        <begin position="47"/>
        <end position="288"/>
    </location>
</feature>
<keyword evidence="2" id="KW-0732">Signal</keyword>
<dbReference type="PANTHER" id="PTHR22935:SF95">
    <property type="entry name" value="BETA-LACTAMASE-LIKE 1-RELATED"/>
    <property type="match status" value="1"/>
</dbReference>
<feature type="chain" id="PRO_5040157281" evidence="2">
    <location>
        <begin position="20"/>
        <end position="376"/>
    </location>
</feature>
<gene>
    <name evidence="5" type="ORF">Aspvir_002277</name>
</gene>
<dbReference type="PANTHER" id="PTHR22935">
    <property type="entry name" value="PENICILLIN-BINDING PROTEIN"/>
    <property type="match status" value="1"/>
</dbReference>
<dbReference type="GeneID" id="66930259"/>